<dbReference type="PRINTS" id="PR00038">
    <property type="entry name" value="HTHLUXR"/>
</dbReference>
<protein>
    <submittedName>
        <fullName evidence="8">Two component transcriptional regulator, LuxR family</fullName>
    </submittedName>
</protein>
<feature type="modified residue" description="4-aspartylphosphate" evidence="5">
    <location>
        <position position="54"/>
    </location>
</feature>
<keyword evidence="2" id="KW-0805">Transcription regulation</keyword>
<feature type="domain" description="HTH luxR-type" evidence="6">
    <location>
        <begin position="142"/>
        <end position="207"/>
    </location>
</feature>
<dbReference type="SMART" id="SM00421">
    <property type="entry name" value="HTH_LUXR"/>
    <property type="match status" value="1"/>
</dbReference>
<dbReference type="InterPro" id="IPR001789">
    <property type="entry name" value="Sig_transdc_resp-reg_receiver"/>
</dbReference>
<dbReference type="OrthoDB" id="965844at2"/>
<dbReference type="AlphaFoldDB" id="A0A1H3XHZ5"/>
<dbReference type="GO" id="GO:0000160">
    <property type="term" value="P:phosphorelay signal transduction system"/>
    <property type="evidence" value="ECO:0007669"/>
    <property type="project" value="InterPro"/>
</dbReference>
<evidence type="ECO:0000256" key="1">
    <source>
        <dbReference type="ARBA" id="ARBA00022553"/>
    </source>
</evidence>
<keyword evidence="3" id="KW-0238">DNA-binding</keyword>
<evidence type="ECO:0000313" key="9">
    <source>
        <dbReference type="Proteomes" id="UP000198850"/>
    </source>
</evidence>
<sequence>MIKVLLADKQILTREGVISVLSNHHDIEVLGTAASPEELKKMLWALKPDVIIMDHNYGHDYSANDIQNIYASFDFARILILSNRQHKNDILEIINHGIRSYVCKESSVEELLEAIHATARNEQYYCKKTQETLFGHKLPARKADGTPLLSYRETEIIQLIAEGKANKEIAEKLFLSVHTIKTHRKNIIKKLGFTFKHASELIFLLSYINDVFI</sequence>
<gene>
    <name evidence="8" type="ORF">SAMN05443550_101622</name>
</gene>
<dbReference type="EMBL" id="FNRA01000001">
    <property type="protein sequence ID" value="SDZ98966.1"/>
    <property type="molecule type" value="Genomic_DNA"/>
</dbReference>
<dbReference type="SUPFAM" id="SSF46894">
    <property type="entry name" value="C-terminal effector domain of the bipartite response regulators"/>
    <property type="match status" value="1"/>
</dbReference>
<name>A0A1H3XHZ5_9SPHI</name>
<dbReference type="PANTHER" id="PTHR43214:SF41">
    <property type="entry name" value="NITRATE_NITRITE RESPONSE REGULATOR PROTEIN NARP"/>
    <property type="match status" value="1"/>
</dbReference>
<dbReference type="CDD" id="cd17535">
    <property type="entry name" value="REC_NarL-like"/>
    <property type="match status" value="1"/>
</dbReference>
<accession>A0A1H3XHZ5</accession>
<evidence type="ECO:0000313" key="8">
    <source>
        <dbReference type="EMBL" id="SDZ98966.1"/>
    </source>
</evidence>
<dbReference type="PANTHER" id="PTHR43214">
    <property type="entry name" value="TWO-COMPONENT RESPONSE REGULATOR"/>
    <property type="match status" value="1"/>
</dbReference>
<evidence type="ECO:0000259" key="6">
    <source>
        <dbReference type="PROSITE" id="PS50043"/>
    </source>
</evidence>
<keyword evidence="1 5" id="KW-0597">Phosphoprotein</keyword>
<feature type="domain" description="Response regulatory" evidence="7">
    <location>
        <begin position="3"/>
        <end position="119"/>
    </location>
</feature>
<dbReference type="PROSITE" id="PS50110">
    <property type="entry name" value="RESPONSE_REGULATORY"/>
    <property type="match status" value="1"/>
</dbReference>
<reference evidence="8 9" key="1">
    <citation type="submission" date="2016-10" db="EMBL/GenBank/DDBJ databases">
        <authorList>
            <person name="de Groot N.N."/>
        </authorList>
    </citation>
    <scope>NUCLEOTIDE SEQUENCE [LARGE SCALE GENOMIC DNA]</scope>
    <source>
        <strain evidence="8 9">DSM 19033</strain>
    </source>
</reference>
<dbReference type="InterPro" id="IPR039420">
    <property type="entry name" value="WalR-like"/>
</dbReference>
<dbReference type="Pfam" id="PF00196">
    <property type="entry name" value="GerE"/>
    <property type="match status" value="1"/>
</dbReference>
<dbReference type="InterPro" id="IPR016032">
    <property type="entry name" value="Sig_transdc_resp-reg_C-effctor"/>
</dbReference>
<proteinExistence type="predicted"/>
<dbReference type="Proteomes" id="UP000198850">
    <property type="component" value="Unassembled WGS sequence"/>
</dbReference>
<dbReference type="PROSITE" id="PS50043">
    <property type="entry name" value="HTH_LUXR_2"/>
    <property type="match status" value="1"/>
</dbReference>
<dbReference type="SMART" id="SM00448">
    <property type="entry name" value="REC"/>
    <property type="match status" value="1"/>
</dbReference>
<dbReference type="RefSeq" id="WP_090555019.1">
    <property type="nucleotide sequence ID" value="NZ_FNRA01000001.1"/>
</dbReference>
<dbReference type="PROSITE" id="PS00622">
    <property type="entry name" value="HTH_LUXR_1"/>
    <property type="match status" value="1"/>
</dbReference>
<keyword evidence="9" id="KW-1185">Reference proteome</keyword>
<dbReference type="GO" id="GO:0006355">
    <property type="term" value="P:regulation of DNA-templated transcription"/>
    <property type="evidence" value="ECO:0007669"/>
    <property type="project" value="InterPro"/>
</dbReference>
<keyword evidence="4" id="KW-0804">Transcription</keyword>
<evidence type="ECO:0000256" key="5">
    <source>
        <dbReference type="PROSITE-ProRule" id="PRU00169"/>
    </source>
</evidence>
<dbReference type="Pfam" id="PF00072">
    <property type="entry name" value="Response_reg"/>
    <property type="match status" value="1"/>
</dbReference>
<dbReference type="SUPFAM" id="SSF52172">
    <property type="entry name" value="CheY-like"/>
    <property type="match status" value="1"/>
</dbReference>
<dbReference type="STRING" id="425514.SAMN05443550_101622"/>
<dbReference type="Gene3D" id="3.40.50.2300">
    <property type="match status" value="1"/>
</dbReference>
<dbReference type="InterPro" id="IPR011006">
    <property type="entry name" value="CheY-like_superfamily"/>
</dbReference>
<dbReference type="InterPro" id="IPR000792">
    <property type="entry name" value="Tscrpt_reg_LuxR_C"/>
</dbReference>
<organism evidence="8 9">
    <name type="scientific">Pedobacter hartonius</name>
    <dbReference type="NCBI Taxonomy" id="425514"/>
    <lineage>
        <taxon>Bacteria</taxon>
        <taxon>Pseudomonadati</taxon>
        <taxon>Bacteroidota</taxon>
        <taxon>Sphingobacteriia</taxon>
        <taxon>Sphingobacteriales</taxon>
        <taxon>Sphingobacteriaceae</taxon>
        <taxon>Pedobacter</taxon>
    </lineage>
</organism>
<evidence type="ECO:0000256" key="4">
    <source>
        <dbReference type="ARBA" id="ARBA00023163"/>
    </source>
</evidence>
<evidence type="ECO:0000259" key="7">
    <source>
        <dbReference type="PROSITE" id="PS50110"/>
    </source>
</evidence>
<evidence type="ECO:0000256" key="2">
    <source>
        <dbReference type="ARBA" id="ARBA00023015"/>
    </source>
</evidence>
<dbReference type="CDD" id="cd06170">
    <property type="entry name" value="LuxR_C_like"/>
    <property type="match status" value="1"/>
</dbReference>
<dbReference type="InterPro" id="IPR058245">
    <property type="entry name" value="NreC/VraR/RcsB-like_REC"/>
</dbReference>
<dbReference type="GO" id="GO:0003677">
    <property type="term" value="F:DNA binding"/>
    <property type="evidence" value="ECO:0007669"/>
    <property type="project" value="UniProtKB-KW"/>
</dbReference>
<evidence type="ECO:0000256" key="3">
    <source>
        <dbReference type="ARBA" id="ARBA00023125"/>
    </source>
</evidence>